<accession>A0A0L8V9Q1</accession>
<keyword evidence="2" id="KW-1185">Reference proteome</keyword>
<gene>
    <name evidence="1" type="ORF">NC99_20520</name>
</gene>
<dbReference type="OrthoDB" id="1116771at2"/>
<dbReference type="RefSeq" id="WP_053182782.1">
    <property type="nucleotide sequence ID" value="NZ_LGIA01000148.1"/>
</dbReference>
<proteinExistence type="predicted"/>
<dbReference type="EMBL" id="LGIA01000148">
    <property type="protein sequence ID" value="KOH45190.1"/>
    <property type="molecule type" value="Genomic_DNA"/>
</dbReference>
<sequence>MTRIDPISLQSLRNNEHFQFMTEVDQLVTAVPAGSLPVDEVYPIFKEALTAEDEALRVAQGSLKTKLLDEIDARRDSIWSACRGRVEATLLSPMPEEAESAQVLMRLFDLYGNVRQMGKAEETSVLTNLVGDLLLPANEVHLNRLGIQSWVGVLKDENDQFQSIVQERVTEFAGRESADVRAKRLNVDPSYQELVDMVNAAVILKQATPEAQDFVSKLNVVIKSYNTLLAARRGRNNKE</sequence>
<comment type="caution">
    <text evidence="1">The sequence shown here is derived from an EMBL/GenBank/DDBJ whole genome shotgun (WGS) entry which is preliminary data.</text>
</comment>
<organism evidence="1 2">
    <name type="scientific">Sunxiuqinia dokdonensis</name>
    <dbReference type="NCBI Taxonomy" id="1409788"/>
    <lineage>
        <taxon>Bacteria</taxon>
        <taxon>Pseudomonadati</taxon>
        <taxon>Bacteroidota</taxon>
        <taxon>Bacteroidia</taxon>
        <taxon>Marinilabiliales</taxon>
        <taxon>Prolixibacteraceae</taxon>
        <taxon>Sunxiuqinia</taxon>
    </lineage>
</organism>
<protein>
    <submittedName>
        <fullName evidence="1">Uncharacterized protein</fullName>
    </submittedName>
</protein>
<evidence type="ECO:0000313" key="2">
    <source>
        <dbReference type="Proteomes" id="UP000036958"/>
    </source>
</evidence>
<evidence type="ECO:0000313" key="1">
    <source>
        <dbReference type="EMBL" id="KOH45190.1"/>
    </source>
</evidence>
<reference evidence="2" key="1">
    <citation type="submission" date="2015-07" db="EMBL/GenBank/DDBJ databases">
        <title>Genome sequencing of Sunxiuqinia dokdonensis strain SK.</title>
        <authorList>
            <person name="Ahn S."/>
            <person name="Kim B.-C."/>
        </authorList>
    </citation>
    <scope>NUCLEOTIDE SEQUENCE [LARGE SCALE GENOMIC DNA]</scope>
    <source>
        <strain evidence="2">SK</strain>
    </source>
</reference>
<dbReference type="InterPro" id="IPR046228">
    <property type="entry name" value="DUF6261"/>
</dbReference>
<dbReference type="Pfam" id="PF19775">
    <property type="entry name" value="DUF6261"/>
    <property type="match status" value="1"/>
</dbReference>
<dbReference type="AlphaFoldDB" id="A0A0L8V9Q1"/>
<name>A0A0L8V9Q1_9BACT</name>
<dbReference type="Proteomes" id="UP000036958">
    <property type="component" value="Unassembled WGS sequence"/>
</dbReference>